<protein>
    <submittedName>
        <fullName evidence="2">Uncharacterized protein</fullName>
    </submittedName>
</protein>
<gene>
    <name evidence="2" type="ORF">Syun_010439</name>
</gene>
<dbReference type="EMBL" id="JBBNAF010000004">
    <property type="protein sequence ID" value="KAK9152130.1"/>
    <property type="molecule type" value="Genomic_DNA"/>
</dbReference>
<comment type="caution">
    <text evidence="2">The sequence shown here is derived from an EMBL/GenBank/DDBJ whole genome shotgun (WGS) entry which is preliminary data.</text>
</comment>
<proteinExistence type="predicted"/>
<dbReference type="Proteomes" id="UP001420932">
    <property type="component" value="Unassembled WGS sequence"/>
</dbReference>
<accession>A0AAP0KJ38</accession>
<evidence type="ECO:0000313" key="2">
    <source>
        <dbReference type="EMBL" id="KAK9152130.1"/>
    </source>
</evidence>
<keyword evidence="1" id="KW-0812">Transmembrane</keyword>
<evidence type="ECO:0000256" key="1">
    <source>
        <dbReference type="SAM" id="Phobius"/>
    </source>
</evidence>
<keyword evidence="1" id="KW-1133">Transmembrane helix</keyword>
<feature type="transmembrane region" description="Helical" evidence="1">
    <location>
        <begin position="172"/>
        <end position="189"/>
    </location>
</feature>
<evidence type="ECO:0000313" key="3">
    <source>
        <dbReference type="Proteomes" id="UP001420932"/>
    </source>
</evidence>
<keyword evidence="1" id="KW-0472">Membrane</keyword>
<organism evidence="2 3">
    <name type="scientific">Stephania yunnanensis</name>
    <dbReference type="NCBI Taxonomy" id="152371"/>
    <lineage>
        <taxon>Eukaryota</taxon>
        <taxon>Viridiplantae</taxon>
        <taxon>Streptophyta</taxon>
        <taxon>Embryophyta</taxon>
        <taxon>Tracheophyta</taxon>
        <taxon>Spermatophyta</taxon>
        <taxon>Magnoliopsida</taxon>
        <taxon>Ranunculales</taxon>
        <taxon>Menispermaceae</taxon>
        <taxon>Menispermoideae</taxon>
        <taxon>Cissampelideae</taxon>
        <taxon>Stephania</taxon>
    </lineage>
</organism>
<sequence length="200" mass="23431">MNKNNNNNNNNTNNRSIFLCFRPVVVEEKSLNHHDHLHKVLAYIKIGEQQQQQQVCCDQELEMEIPPMVDDRDKMSPKSTKPKKMKAWLLRGGHRRRSAHRIISKIAKAMLFDSKLTKRIRSGKVRQDPNRQIEETNSSSSSKSSRFIIAIDFLEILIISHHSHYFAFFESLLFFVFIIVDNIEFFSVIRTKSNCRIEAD</sequence>
<name>A0AAP0KJ38_9MAGN</name>
<reference evidence="2 3" key="1">
    <citation type="submission" date="2024-01" db="EMBL/GenBank/DDBJ databases">
        <title>Genome assemblies of Stephania.</title>
        <authorList>
            <person name="Yang L."/>
        </authorList>
    </citation>
    <scope>NUCLEOTIDE SEQUENCE [LARGE SCALE GENOMIC DNA]</scope>
    <source>
        <strain evidence="2">YNDBR</strain>
        <tissue evidence="2">Leaf</tissue>
    </source>
</reference>
<keyword evidence="3" id="KW-1185">Reference proteome</keyword>
<dbReference type="AlphaFoldDB" id="A0AAP0KJ38"/>